<evidence type="ECO:0000256" key="3">
    <source>
        <dbReference type="ARBA" id="ARBA00022679"/>
    </source>
</evidence>
<dbReference type="CDD" id="cd00833">
    <property type="entry name" value="PKS"/>
    <property type="match status" value="1"/>
</dbReference>
<feature type="domain" description="Ketosynthase family 3 (KS3)" evidence="6">
    <location>
        <begin position="37"/>
        <end position="495"/>
    </location>
</feature>
<dbReference type="Pfam" id="PF00550">
    <property type="entry name" value="PP-binding"/>
    <property type="match status" value="2"/>
</dbReference>
<proteinExistence type="predicted"/>
<comment type="caution">
    <text evidence="8">The sequence shown here is derived from an EMBL/GenBank/DDBJ whole genome shotgun (WGS) entry which is preliminary data.</text>
</comment>
<dbReference type="InterPro" id="IPR036291">
    <property type="entry name" value="NAD(P)-bd_dom_sf"/>
</dbReference>
<keyword evidence="3" id="KW-0808">Transferase</keyword>
<feature type="domain" description="Carrier" evidence="5">
    <location>
        <begin position="1222"/>
        <end position="1302"/>
    </location>
</feature>
<dbReference type="InterPro" id="IPR014030">
    <property type="entry name" value="Ketoacyl_synth_N"/>
</dbReference>
<dbReference type="Pfam" id="PF02801">
    <property type="entry name" value="Ketoacyl-synt_C"/>
    <property type="match status" value="1"/>
</dbReference>
<gene>
    <name evidence="8" type="ORF">C7B46_17615</name>
</gene>
<protein>
    <submittedName>
        <fullName evidence="8">3-oxoacyl-ACP reductase</fullName>
    </submittedName>
</protein>
<dbReference type="SMART" id="SM00822">
    <property type="entry name" value="PKS_KR"/>
    <property type="match status" value="1"/>
</dbReference>
<evidence type="ECO:0000259" key="7">
    <source>
        <dbReference type="PROSITE" id="PS52019"/>
    </source>
</evidence>
<dbReference type="InterPro" id="IPR049900">
    <property type="entry name" value="PKS_mFAS_DH"/>
</dbReference>
<dbReference type="PROSITE" id="PS50075">
    <property type="entry name" value="CARRIER"/>
    <property type="match status" value="2"/>
</dbReference>
<dbReference type="Pfam" id="PF00109">
    <property type="entry name" value="ketoacyl-synt"/>
    <property type="match status" value="1"/>
</dbReference>
<dbReference type="Pfam" id="PF00698">
    <property type="entry name" value="Acyl_transf_1"/>
    <property type="match status" value="1"/>
</dbReference>
<evidence type="ECO:0000256" key="1">
    <source>
        <dbReference type="ARBA" id="ARBA00022450"/>
    </source>
</evidence>
<evidence type="ECO:0000259" key="6">
    <source>
        <dbReference type="PROSITE" id="PS52004"/>
    </source>
</evidence>
<dbReference type="EMBL" id="PXYW01000075">
    <property type="protein sequence ID" value="PSR30733.1"/>
    <property type="molecule type" value="Genomic_DNA"/>
</dbReference>
<dbReference type="GO" id="GO:0006633">
    <property type="term" value="P:fatty acid biosynthetic process"/>
    <property type="evidence" value="ECO:0007669"/>
    <property type="project" value="InterPro"/>
</dbReference>
<dbReference type="GO" id="GO:0004315">
    <property type="term" value="F:3-oxoacyl-[acyl-carrier-protein] synthase activity"/>
    <property type="evidence" value="ECO:0007669"/>
    <property type="project" value="InterPro"/>
</dbReference>
<feature type="active site" description="Proton acceptor; for dehydratase activity" evidence="4">
    <location>
        <position position="1832"/>
    </location>
</feature>
<dbReference type="InterPro" id="IPR049552">
    <property type="entry name" value="PKS_DH_N"/>
</dbReference>
<dbReference type="InterPro" id="IPR057326">
    <property type="entry name" value="KR_dom"/>
</dbReference>
<dbReference type="Gene3D" id="1.10.1200.10">
    <property type="entry name" value="ACP-like"/>
    <property type="match status" value="2"/>
</dbReference>
<dbReference type="InterPro" id="IPR014043">
    <property type="entry name" value="Acyl_transferase_dom"/>
</dbReference>
<dbReference type="Pfam" id="PF16197">
    <property type="entry name" value="KAsynt_C_assoc"/>
    <property type="match status" value="1"/>
</dbReference>
<dbReference type="InterPro" id="IPR016036">
    <property type="entry name" value="Malonyl_transacylase_ACP-bd"/>
</dbReference>
<dbReference type="CDD" id="cd08953">
    <property type="entry name" value="KR_2_SDR_x"/>
    <property type="match status" value="1"/>
</dbReference>
<name>A0A2T2X893_9FIRM</name>
<feature type="region of interest" description="N-terminal hotdog fold" evidence="4">
    <location>
        <begin position="1795"/>
        <end position="1930"/>
    </location>
</feature>
<dbReference type="InterPro" id="IPR014031">
    <property type="entry name" value="Ketoacyl_synth_C"/>
</dbReference>
<dbReference type="Gene3D" id="3.40.50.720">
    <property type="entry name" value="NAD(P)-binding Rossmann-like Domain"/>
    <property type="match status" value="1"/>
</dbReference>
<dbReference type="PANTHER" id="PTHR43074">
    <property type="entry name" value="OMEGA-3 POLYUNSATURATED FATTY ACID SYNTHASE PFAB-RELATED"/>
    <property type="match status" value="1"/>
</dbReference>
<feature type="domain" description="Carrier" evidence="5">
    <location>
        <begin position="1123"/>
        <end position="1200"/>
    </location>
</feature>
<evidence type="ECO:0000313" key="8">
    <source>
        <dbReference type="EMBL" id="PSR30733.1"/>
    </source>
</evidence>
<feature type="active site" description="Proton donor; for dehydratase activity" evidence="4">
    <location>
        <position position="1999"/>
    </location>
</feature>
<dbReference type="Proteomes" id="UP000242972">
    <property type="component" value="Unassembled WGS sequence"/>
</dbReference>
<dbReference type="InterPro" id="IPR009081">
    <property type="entry name" value="PP-bd_ACP"/>
</dbReference>
<evidence type="ECO:0000256" key="4">
    <source>
        <dbReference type="PROSITE-ProRule" id="PRU01363"/>
    </source>
</evidence>
<dbReference type="InterPro" id="IPR013968">
    <property type="entry name" value="PKS_KR"/>
</dbReference>
<dbReference type="InterPro" id="IPR049551">
    <property type="entry name" value="PKS_DH_C"/>
</dbReference>
<dbReference type="PROSITE" id="PS52019">
    <property type="entry name" value="PKS_MFAS_DH"/>
    <property type="match status" value="1"/>
</dbReference>
<dbReference type="InterPro" id="IPR016039">
    <property type="entry name" value="Thiolase-like"/>
</dbReference>
<dbReference type="InterPro" id="IPR020841">
    <property type="entry name" value="PKS_Beta-ketoAc_synthase_dom"/>
</dbReference>
<dbReference type="Pfam" id="PF14765">
    <property type="entry name" value="PS-DH"/>
    <property type="match status" value="1"/>
</dbReference>
<sequence>MTHATMPELLFVAGLTTLSKTVTNRWRRQDPRGNFVAVDIAIVGTSVLYPGSSDSQGFWRDIITGKDLIQEVPASHWLSADYYDRDPAAHDKTYANRGAFLAPIPFDPLEFGIPPANLTATDTSQLLALVVAKRLLEQVQISSRATLNRDRVSILLGVASTTELVLELNARIQRPVIKRVLQASGLSMATADELADRVASAYVPWQEASFPGLLGNVVAGRIANRFDLGGTNAVVDAACASSLAAIHLAILELQAQRADLVLTGGVDTLNDIFMYLCFSQTQALSTSGDCRPFSKDADGTILGEGIGFFALKRLEDAERDGNAIWAVIRGIGSSSDGAGTAIYAPKSDGQEKALRRAYGDASINPRTVGLVEAHGTGTAAGDVAEFSALSRVFGTEPWDGSHPWCALGSVKSQIGHTKAAAGAAGLFKAVMALHHRVLPPTIKIVEPNPRLGLEHSPFYLNTESRPWVRHADYPRRAGVSAFGFGGSNFHLVVEEYTGSATQRPGKFRELASEWVPFVGDSVAELTARIAQVHDSLARPSSLARIAYAQQQQFDSRKTVRLSVVSTSVQALQQILAEVLTRLRSGMEINDIPWPGGVYFGQGSPPGPLAMLFPGQGSQYLNMGRDMAIVFEDMRAVLDRVTGPQWDGHTLDEVIYPRSLWTTTDRQRADQRLTDTRWAQVSIGVVSLGYFSVLQRVGIHPAAVAGHSFGELTAFYAAGSWDEKTLHQLAQTRGSLMANAAEGGHGAMTAVSLSEHRVQALIKTAKIGVNIAGYNAPNQVALAGSATELEKAEQLLSDEHISFQRLGVSAAFHSDQVAAAVQPFRTELDAVPWASPRIPVYSNVTGTAHRGDEAAMKDLLARQIAAPVKFSHMIRNMYADGFRVFLEVGPGGTLTNLAKRSIDDATVRCVAIDHPGRDGVTSFWHAVAELAAIGIPIDALPLWEEFTVPEDMPTATGSSATVAIGGSNYGKLYPGIIETLEPIAALSSQAEDRAPEASKTNLAPRSQWDAMASPDDFLPSFATVDDDWEQTVQDQVTAAHLAFQKSLSEGHQAFLEMAQTAIASRRNGTHAYRANNVVVAMGTKPDAHQTITEGPQRDPITPVHEESTWADNRRTTVRRDDPGQDLFSEVRLIVAQKTGYPVDMLQPRHALEQDLGIDSIKRVEIFSTLKERYPVLDVTEVQNLSALKTLGEVAHYLTDQLIPGHTATTGGPGDATQVGMTPPSATAAWDAVQAVVAQKTGYPADMLQPRHALEQDLGIDSIKRVEILSALNDRYPTLDVSNVTHLEQLRTLDDIRQAICDGTIMDATAKPNAMRLATDRSEQPVPESLLLWRSQMEPRMRTGLSMLISEGSEPIYVVGGPTSVATPLQSRLEAMGRHVIRLRKKLPAKARAVVYLAGLQKFTRGEEAISVNYEAFKIARLMAPQLLDGGLFATVQSTGGDFGESHTPGFSVWSSGLRALVKTLAKEYPGIQAKALDVAEGLSAQQIADFIADELLAGGLDLEAGLRHDGTRLVPVLKQAALGGPPMEVAAHSVVVATGGGRGITAQMLITLAESQPLRIGILGRTPLGDPNAPTFSDLRSAMAWLSPGAKDQGLAPAEVARQAQELLDAQHIRETLEKIRALGSAVEYWTCDVQDFTAVGQALDAIRQRYGPINALLHGAGIIRDKHIMDKTDEEFRQVFDTKVRGLYALLCHLEPQELTHIAVLSSVSAKMGNAGQVDYAMANEVISAVMQREHHQRGPAVVARSWAFGPWDGGMVNDALRRYFLHQGVGLIPTDSGVRFALNSWQQQSETAEWLVLGSPPPDSAAADVPRRVRTADWRLNADHYPYLAGHNILGTVVVPFTVVLDVMMRAAQACFPSFSVVRVEEVHVLHGIRVARFFDEGDVIHVTTRFDGTLGHLAQPEQTVDVELTDEQGVFLYKGRVVLGEHGVASDMPSKVGEPISGAWPCPLQTVYDTKLFHAGEFQVISGLQQFSRQGASAELRSAHPHQGLLGDPVLLDGGLQILGVWGLEFLRKRSLPTAMRRLRVFRPLGEQTAVQCEVRVHQADALKIVADLAWFTSEGAPWVSMESLEVHCIGQETNGWRLIEEVSQ</sequence>
<dbReference type="InterPro" id="IPR001227">
    <property type="entry name" value="Ac_transferase_dom_sf"/>
</dbReference>
<dbReference type="SUPFAM" id="SSF51735">
    <property type="entry name" value="NAD(P)-binding Rossmann-fold domains"/>
    <property type="match status" value="2"/>
</dbReference>
<evidence type="ECO:0000313" key="9">
    <source>
        <dbReference type="Proteomes" id="UP000242972"/>
    </source>
</evidence>
<dbReference type="Gene3D" id="3.30.70.250">
    <property type="entry name" value="Malonyl-CoA ACP transacylase, ACP-binding"/>
    <property type="match status" value="1"/>
</dbReference>
<dbReference type="PANTHER" id="PTHR43074:SF1">
    <property type="entry name" value="BETA-KETOACYL SYNTHASE FAMILY PROTEIN-RELATED"/>
    <property type="match status" value="1"/>
</dbReference>
<dbReference type="InterPro" id="IPR016035">
    <property type="entry name" value="Acyl_Trfase/lysoPLipase"/>
</dbReference>
<dbReference type="SUPFAM" id="SSF53901">
    <property type="entry name" value="Thiolase-like"/>
    <property type="match status" value="1"/>
</dbReference>
<feature type="domain" description="PKS/mFAS DH" evidence="7">
    <location>
        <begin position="1795"/>
        <end position="2082"/>
    </location>
</feature>
<accession>A0A2T2X893</accession>
<dbReference type="InterPro" id="IPR032821">
    <property type="entry name" value="PKS_assoc"/>
</dbReference>
<dbReference type="InterPro" id="IPR052568">
    <property type="entry name" value="PKS-FAS_Synthase"/>
</dbReference>
<dbReference type="Gene3D" id="3.40.47.10">
    <property type="match status" value="1"/>
</dbReference>
<feature type="region of interest" description="C-terminal hotdog fold" evidence="4">
    <location>
        <begin position="1941"/>
        <end position="2082"/>
    </location>
</feature>
<keyword evidence="1" id="KW-0596">Phosphopantetheine</keyword>
<reference evidence="8 9" key="1">
    <citation type="journal article" date="2014" name="BMC Genomics">
        <title>Comparison of environmental and isolate Sulfobacillus genomes reveals diverse carbon, sulfur, nitrogen, and hydrogen metabolisms.</title>
        <authorList>
            <person name="Justice N.B."/>
            <person name="Norman A."/>
            <person name="Brown C.T."/>
            <person name="Singh A."/>
            <person name="Thomas B.C."/>
            <person name="Banfield J.F."/>
        </authorList>
    </citation>
    <scope>NUCLEOTIDE SEQUENCE [LARGE SCALE GENOMIC DNA]</scope>
    <source>
        <strain evidence="8">AMDSBA4</strain>
    </source>
</reference>
<dbReference type="SMART" id="SM00827">
    <property type="entry name" value="PKS_AT"/>
    <property type="match status" value="1"/>
</dbReference>
<dbReference type="SUPFAM" id="SSF52151">
    <property type="entry name" value="FabD/lysophospholipase-like"/>
    <property type="match status" value="1"/>
</dbReference>
<dbReference type="InterPro" id="IPR018201">
    <property type="entry name" value="Ketoacyl_synth_AS"/>
</dbReference>
<keyword evidence="2" id="KW-0597">Phosphoprotein</keyword>
<dbReference type="PROSITE" id="PS52004">
    <property type="entry name" value="KS3_2"/>
    <property type="match status" value="1"/>
</dbReference>
<dbReference type="Gene3D" id="3.40.366.10">
    <property type="entry name" value="Malonyl-Coenzyme A Acyl Carrier Protein, domain 2"/>
    <property type="match status" value="1"/>
</dbReference>
<dbReference type="SUPFAM" id="SSF55048">
    <property type="entry name" value="Probable ACP-binding domain of malonyl-CoA ACP transacylase"/>
    <property type="match status" value="1"/>
</dbReference>
<dbReference type="PROSITE" id="PS00606">
    <property type="entry name" value="KS3_1"/>
    <property type="match status" value="1"/>
</dbReference>
<evidence type="ECO:0000259" key="5">
    <source>
        <dbReference type="PROSITE" id="PS50075"/>
    </source>
</evidence>
<dbReference type="SMART" id="SM00825">
    <property type="entry name" value="PKS_KS"/>
    <property type="match status" value="1"/>
</dbReference>
<dbReference type="Gene3D" id="3.10.129.110">
    <property type="entry name" value="Polyketide synthase dehydratase"/>
    <property type="match status" value="1"/>
</dbReference>
<dbReference type="InterPro" id="IPR042104">
    <property type="entry name" value="PKS_dehydratase_sf"/>
</dbReference>
<dbReference type="InterPro" id="IPR036736">
    <property type="entry name" value="ACP-like_sf"/>
</dbReference>
<dbReference type="Pfam" id="PF21089">
    <property type="entry name" value="PKS_DH_N"/>
    <property type="match status" value="1"/>
</dbReference>
<dbReference type="SUPFAM" id="SSF47336">
    <property type="entry name" value="ACP-like"/>
    <property type="match status" value="2"/>
</dbReference>
<dbReference type="Pfam" id="PF08659">
    <property type="entry name" value="KR"/>
    <property type="match status" value="1"/>
</dbReference>
<organism evidence="8 9">
    <name type="scientific">Sulfobacillus benefaciens</name>
    <dbReference type="NCBI Taxonomy" id="453960"/>
    <lineage>
        <taxon>Bacteria</taxon>
        <taxon>Bacillati</taxon>
        <taxon>Bacillota</taxon>
        <taxon>Clostridia</taxon>
        <taxon>Eubacteriales</taxon>
        <taxon>Clostridiales Family XVII. Incertae Sedis</taxon>
        <taxon>Sulfobacillus</taxon>
    </lineage>
</organism>
<evidence type="ECO:0000256" key="2">
    <source>
        <dbReference type="ARBA" id="ARBA00022553"/>
    </source>
</evidence>